<keyword evidence="6" id="KW-1185">Reference proteome</keyword>
<organism evidence="5 6">
    <name type="scientific">Sinocyclocheilus rhinocerous</name>
    <dbReference type="NCBI Taxonomy" id="307959"/>
    <lineage>
        <taxon>Eukaryota</taxon>
        <taxon>Metazoa</taxon>
        <taxon>Chordata</taxon>
        <taxon>Craniata</taxon>
        <taxon>Vertebrata</taxon>
        <taxon>Euteleostomi</taxon>
        <taxon>Actinopterygii</taxon>
        <taxon>Neopterygii</taxon>
        <taxon>Teleostei</taxon>
        <taxon>Ostariophysi</taxon>
        <taxon>Cypriniformes</taxon>
        <taxon>Cyprinidae</taxon>
        <taxon>Cyprininae</taxon>
        <taxon>Sinocyclocheilus</taxon>
    </lineage>
</organism>
<dbReference type="Gene3D" id="2.60.120.740">
    <property type="match status" value="2"/>
</dbReference>
<feature type="domain" description="SUEL-type lectin" evidence="4">
    <location>
        <begin position="125"/>
        <end position="205"/>
    </location>
</feature>
<sequence>VILSSCLNALKLCAPCLNFTTILSFSIFYYMCSDLGFIKVLEANYGRTDHITCANGSPTNVISNKHCFLETSLHTMCDGRKNCSVPAVNSVFSDPCSRTFKYLDVSYDCIPASKPVLMVAQITVLKCAVFVSKDTGVISVYHANYGRRDLVTCPHKSATSPDCYSPQTRSLRSRCNGRKSCQLNASNSVYSDPCYGVYKYLDVIYMHCWLLTCACIGLEWFCDLIILFFRRSFFLSL</sequence>
<evidence type="ECO:0000313" key="5">
    <source>
        <dbReference type="Ensembl" id="ENSSRHP00000010009.1"/>
    </source>
</evidence>
<dbReference type="AlphaFoldDB" id="A0A673G8M0"/>
<evidence type="ECO:0000259" key="4">
    <source>
        <dbReference type="PROSITE" id="PS50228"/>
    </source>
</evidence>
<keyword evidence="3" id="KW-1133">Transmembrane helix</keyword>
<protein>
    <recommendedName>
        <fullName evidence="4">SUEL-type lectin domain-containing protein</fullName>
    </recommendedName>
</protein>
<keyword evidence="3" id="KW-0812">Transmembrane</keyword>
<dbReference type="PANTHER" id="PTHR46780">
    <property type="entry name" value="PROTEIN EVA-1"/>
    <property type="match status" value="1"/>
</dbReference>
<evidence type="ECO:0000256" key="3">
    <source>
        <dbReference type="SAM" id="Phobius"/>
    </source>
</evidence>
<dbReference type="InterPro" id="IPR000922">
    <property type="entry name" value="Lectin_gal-bd_dom"/>
</dbReference>
<dbReference type="Proteomes" id="UP000472270">
    <property type="component" value="Unassembled WGS sequence"/>
</dbReference>
<dbReference type="InterPro" id="IPR043159">
    <property type="entry name" value="Lectin_gal-bd_sf"/>
</dbReference>
<dbReference type="PROSITE" id="PS50228">
    <property type="entry name" value="SUEL_LECTIN"/>
    <property type="match status" value="2"/>
</dbReference>
<feature type="transmembrane region" description="Helical" evidence="3">
    <location>
        <begin position="12"/>
        <end position="31"/>
    </location>
</feature>
<evidence type="ECO:0000256" key="1">
    <source>
        <dbReference type="ARBA" id="ARBA00022734"/>
    </source>
</evidence>
<dbReference type="Pfam" id="PF02140">
    <property type="entry name" value="SUEL_Lectin"/>
    <property type="match status" value="2"/>
</dbReference>
<dbReference type="GO" id="GO:0030246">
    <property type="term" value="F:carbohydrate binding"/>
    <property type="evidence" value="ECO:0007669"/>
    <property type="project" value="UniProtKB-KW"/>
</dbReference>
<feature type="domain" description="SUEL-type lectin" evidence="4">
    <location>
        <begin position="32"/>
        <end position="110"/>
    </location>
</feature>
<reference evidence="5" key="1">
    <citation type="submission" date="2025-08" db="UniProtKB">
        <authorList>
            <consortium name="Ensembl"/>
        </authorList>
    </citation>
    <scope>IDENTIFICATION</scope>
</reference>
<dbReference type="Ensembl" id="ENSSRHT00000010314.1">
    <property type="protein sequence ID" value="ENSSRHP00000010009.1"/>
    <property type="gene ID" value="ENSSRHG00000005676.1"/>
</dbReference>
<keyword evidence="3" id="KW-0472">Membrane</keyword>
<accession>A0A673G8M0</accession>
<proteinExistence type="predicted"/>
<name>A0A673G8M0_9TELE</name>
<keyword evidence="1" id="KW-0430">Lectin</keyword>
<evidence type="ECO:0000256" key="2">
    <source>
        <dbReference type="ARBA" id="ARBA00022737"/>
    </source>
</evidence>
<evidence type="ECO:0000313" key="6">
    <source>
        <dbReference type="Proteomes" id="UP000472270"/>
    </source>
</evidence>
<keyword evidence="2" id="KW-0677">Repeat</keyword>
<reference evidence="5" key="2">
    <citation type="submission" date="2025-09" db="UniProtKB">
        <authorList>
            <consortium name="Ensembl"/>
        </authorList>
    </citation>
    <scope>IDENTIFICATION</scope>
</reference>